<sequence length="196" mass="22892">MSQQLEIEFKNMLTNQEYLQLLQEFSIDTNDIYTQINYYLDTQDFSLMQAKSALRVREKNGYYTLTLKQPVKAGVLETNQRISIEEFDVIKKIGRIPNGAVNEVIKQIGIATDSLTLLGNLKTNRVSFPYKEGKLFLDHSMYLNKEDFELEYEVEDREIGNSLFLALLNSYHIPVRNTDNKIIRFFTEKKKQQSSI</sequence>
<keyword evidence="3" id="KW-1185">Reference proteome</keyword>
<dbReference type="SUPFAM" id="SSF55154">
    <property type="entry name" value="CYTH-like phosphatases"/>
    <property type="match status" value="1"/>
</dbReference>
<evidence type="ECO:0000259" key="1">
    <source>
        <dbReference type="PROSITE" id="PS51707"/>
    </source>
</evidence>
<dbReference type="Proteomes" id="UP000217083">
    <property type="component" value="Unassembled WGS sequence"/>
</dbReference>
<name>A0A263BY92_9BACI</name>
<reference evidence="3" key="1">
    <citation type="submission" date="2017-08" db="EMBL/GenBank/DDBJ databases">
        <authorList>
            <person name="Huang Z."/>
        </authorList>
    </citation>
    <scope>NUCLEOTIDE SEQUENCE [LARGE SCALE GENOMIC DNA]</scope>
    <source>
        <strain evidence="3">SA5d-4</strain>
    </source>
</reference>
<organism evidence="2 3">
    <name type="scientific">Lottiidibacillus patelloidae</name>
    <dbReference type="NCBI Taxonomy" id="2670334"/>
    <lineage>
        <taxon>Bacteria</taxon>
        <taxon>Bacillati</taxon>
        <taxon>Bacillota</taxon>
        <taxon>Bacilli</taxon>
        <taxon>Bacillales</taxon>
        <taxon>Bacillaceae</taxon>
        <taxon>Lottiidibacillus</taxon>
    </lineage>
</organism>
<protein>
    <recommendedName>
        <fullName evidence="1">CYTH domain-containing protein</fullName>
    </recommendedName>
</protein>
<evidence type="ECO:0000313" key="2">
    <source>
        <dbReference type="EMBL" id="OZM58277.1"/>
    </source>
</evidence>
<reference evidence="2 3" key="2">
    <citation type="submission" date="2017-09" db="EMBL/GenBank/DDBJ databases">
        <title>Bacillus patelloidae sp. nov., isolated from the intestinal tract of a marine limpet.</title>
        <authorList>
            <person name="Liu R."/>
            <person name="Dong C."/>
            <person name="Shao Z."/>
        </authorList>
    </citation>
    <scope>NUCLEOTIDE SEQUENCE [LARGE SCALE GENOMIC DNA]</scope>
    <source>
        <strain evidence="2 3">SA5d-4</strain>
    </source>
</reference>
<dbReference type="PROSITE" id="PS51707">
    <property type="entry name" value="CYTH"/>
    <property type="match status" value="1"/>
</dbReference>
<dbReference type="EMBL" id="NPIA01000001">
    <property type="protein sequence ID" value="OZM58277.1"/>
    <property type="molecule type" value="Genomic_DNA"/>
</dbReference>
<proteinExistence type="predicted"/>
<dbReference type="Pfam" id="PF01928">
    <property type="entry name" value="CYTH"/>
    <property type="match status" value="1"/>
</dbReference>
<dbReference type="Gene3D" id="2.40.320.10">
    <property type="entry name" value="Hypothetical Protein Pfu-838710-001"/>
    <property type="match status" value="1"/>
</dbReference>
<accession>A0A263BY92</accession>
<dbReference type="PIRSF" id="PIRSF012526">
    <property type="entry name" value="CYTH_UCP012526"/>
    <property type="match status" value="1"/>
</dbReference>
<dbReference type="InterPro" id="IPR023577">
    <property type="entry name" value="CYTH_domain"/>
</dbReference>
<dbReference type="CDD" id="cd07762">
    <property type="entry name" value="CYTH-like_Pase_1"/>
    <property type="match status" value="1"/>
</dbReference>
<dbReference type="InterPro" id="IPR009195">
    <property type="entry name" value="Uncharacterised_YjbK"/>
</dbReference>
<gene>
    <name evidence="2" type="ORF">CIB95_01520</name>
</gene>
<dbReference type="InterPro" id="IPR033469">
    <property type="entry name" value="CYTH-like_dom_sf"/>
</dbReference>
<dbReference type="AlphaFoldDB" id="A0A263BY92"/>
<dbReference type="SMART" id="SM01118">
    <property type="entry name" value="CYTH"/>
    <property type="match status" value="1"/>
</dbReference>
<comment type="caution">
    <text evidence="2">The sequence shown here is derived from an EMBL/GenBank/DDBJ whole genome shotgun (WGS) entry which is preliminary data.</text>
</comment>
<evidence type="ECO:0000313" key="3">
    <source>
        <dbReference type="Proteomes" id="UP000217083"/>
    </source>
</evidence>
<dbReference type="RefSeq" id="WP_094920897.1">
    <property type="nucleotide sequence ID" value="NZ_NPIA01000001.1"/>
</dbReference>
<feature type="domain" description="CYTH" evidence="1">
    <location>
        <begin position="4"/>
        <end position="192"/>
    </location>
</feature>